<dbReference type="AlphaFoldDB" id="A0A6J6SC70"/>
<dbReference type="InterPro" id="IPR025924">
    <property type="entry name" value="YHYH_dom"/>
</dbReference>
<reference evidence="2" key="1">
    <citation type="submission" date="2020-05" db="EMBL/GenBank/DDBJ databases">
        <authorList>
            <person name="Chiriac C."/>
            <person name="Salcher M."/>
            <person name="Ghai R."/>
            <person name="Kavagutti S V."/>
        </authorList>
    </citation>
    <scope>NUCLEOTIDE SEQUENCE</scope>
</reference>
<name>A0A6J6SC70_9ZZZZ</name>
<dbReference type="EMBL" id="CAEZYW010000023">
    <property type="protein sequence ID" value="CAB4732135.1"/>
    <property type="molecule type" value="Genomic_DNA"/>
</dbReference>
<feature type="domain" description="YHYH" evidence="1">
    <location>
        <begin position="120"/>
        <end position="215"/>
    </location>
</feature>
<dbReference type="PANTHER" id="PTHR30289">
    <property type="entry name" value="UNCHARACTERIZED PROTEIN YBCL-RELATED"/>
    <property type="match status" value="1"/>
</dbReference>
<protein>
    <submittedName>
        <fullName evidence="2">Unannotated protein</fullName>
    </submittedName>
</protein>
<gene>
    <name evidence="2" type="ORF">UFOPK2786_00249</name>
</gene>
<evidence type="ECO:0000313" key="2">
    <source>
        <dbReference type="EMBL" id="CAB4732135.1"/>
    </source>
</evidence>
<dbReference type="Pfam" id="PF14240">
    <property type="entry name" value="YHYH"/>
    <property type="match status" value="1"/>
</dbReference>
<dbReference type="PROSITE" id="PS51318">
    <property type="entry name" value="TAT"/>
    <property type="match status" value="1"/>
</dbReference>
<proteinExistence type="predicted"/>
<accession>A0A6J6SC70</accession>
<dbReference type="PANTHER" id="PTHR30289:SF8">
    <property type="entry name" value="YHYH DOMAIN-CONTAINING PROTEIN"/>
    <property type="match status" value="1"/>
</dbReference>
<evidence type="ECO:0000259" key="1">
    <source>
        <dbReference type="Pfam" id="PF14240"/>
    </source>
</evidence>
<organism evidence="2">
    <name type="scientific">freshwater metagenome</name>
    <dbReference type="NCBI Taxonomy" id="449393"/>
    <lineage>
        <taxon>unclassified sequences</taxon>
        <taxon>metagenomes</taxon>
        <taxon>ecological metagenomes</taxon>
    </lineage>
</organism>
<dbReference type="InterPro" id="IPR006311">
    <property type="entry name" value="TAT_signal"/>
</dbReference>
<sequence>MSRTRGNGRHDHAHVHDHIHPHEPAVHRGLTRRTMLQGMALGFGAAVAGSLVAAQEASAAGTVVKLPGFSAFSSSVKTLKSGKYYLVESNGLPPHNMMVGITNWQQQVPVPQPYSGSNAWQIPTTPKLAATPLSAKNNLFRGAIALAADGVPIFNALNNRGEDSYLIGELDEWGGHCGRADDYHYHTAPLHLSKTIGATKPIAYALDGYPMYGSVEPNGTALQPLDEYNGHMFKGTYHYHGTKTYPYANGGMRGVVTVKDGQVEPQPVANPFRPAGEPLRGATITEFARKGSSAFALAYTLSGSRYRINYTATLQSVSMTFIDPNGKESTQTYARKA</sequence>